<feature type="domain" description="G-protein coupled receptors family 1 profile" evidence="9">
    <location>
        <begin position="105"/>
        <end position="144"/>
    </location>
</feature>
<name>A0ABD0KKC9_9CAEN</name>
<evidence type="ECO:0000256" key="5">
    <source>
        <dbReference type="ARBA" id="ARBA00023136"/>
    </source>
</evidence>
<protein>
    <recommendedName>
        <fullName evidence="9">G-protein coupled receptors family 1 profile domain-containing protein</fullName>
    </recommendedName>
</protein>
<dbReference type="InterPro" id="IPR017452">
    <property type="entry name" value="GPCR_Rhodpsn_7TM"/>
</dbReference>
<evidence type="ECO:0000256" key="7">
    <source>
        <dbReference type="ARBA" id="ARBA00023224"/>
    </source>
</evidence>
<reference evidence="10 11" key="1">
    <citation type="journal article" date="2023" name="Sci. Data">
        <title>Genome assembly of the Korean intertidal mud-creeper Batillaria attramentaria.</title>
        <authorList>
            <person name="Patra A.K."/>
            <person name="Ho P.T."/>
            <person name="Jun S."/>
            <person name="Lee S.J."/>
            <person name="Kim Y."/>
            <person name="Won Y.J."/>
        </authorList>
    </citation>
    <scope>NUCLEOTIDE SEQUENCE [LARGE SCALE GENOMIC DNA]</scope>
    <source>
        <strain evidence="10">Wonlab-2016</strain>
    </source>
</reference>
<dbReference type="PANTHER" id="PTHR45695:SF34">
    <property type="entry name" value="GALANIN RECEPTOR 2B-LIKE"/>
    <property type="match status" value="1"/>
</dbReference>
<dbReference type="AlphaFoldDB" id="A0ABD0KKC9"/>
<keyword evidence="5 8" id="KW-0472">Membrane</keyword>
<proteinExistence type="predicted"/>
<sequence length="170" mass="18709">MNYSDVSSGPSQMDVTTETTSIFISSDSTPRVTTPSLPVTTELYNFTNLTSSGVTTPDNNLSLTTKVDDYIYDYDYDASLQSLPLGEVIPVSLVYGFTLLFGLGGNALVIIVVLRNERLRSITNIFLTSLASADLILVLFCVPVKVRVYYKYDRNRNVTTANNQPTKPDA</sequence>
<accession>A0ABD0KKC9</accession>
<dbReference type="Gene3D" id="1.20.1070.10">
    <property type="entry name" value="Rhodopsin 7-helix transmembrane proteins"/>
    <property type="match status" value="1"/>
</dbReference>
<organism evidence="10 11">
    <name type="scientific">Batillaria attramentaria</name>
    <dbReference type="NCBI Taxonomy" id="370345"/>
    <lineage>
        <taxon>Eukaryota</taxon>
        <taxon>Metazoa</taxon>
        <taxon>Spiralia</taxon>
        <taxon>Lophotrochozoa</taxon>
        <taxon>Mollusca</taxon>
        <taxon>Gastropoda</taxon>
        <taxon>Caenogastropoda</taxon>
        <taxon>Sorbeoconcha</taxon>
        <taxon>Cerithioidea</taxon>
        <taxon>Batillariidae</taxon>
        <taxon>Batillaria</taxon>
    </lineage>
</organism>
<keyword evidence="3 8" id="KW-1133">Transmembrane helix</keyword>
<evidence type="ECO:0000256" key="1">
    <source>
        <dbReference type="ARBA" id="ARBA00004141"/>
    </source>
</evidence>
<feature type="transmembrane region" description="Helical" evidence="8">
    <location>
        <begin position="126"/>
        <end position="146"/>
    </location>
</feature>
<dbReference type="SUPFAM" id="SSF81321">
    <property type="entry name" value="Family A G protein-coupled receptor-like"/>
    <property type="match status" value="1"/>
</dbReference>
<gene>
    <name evidence="10" type="ORF">BaRGS_00021256</name>
</gene>
<feature type="transmembrane region" description="Helical" evidence="8">
    <location>
        <begin position="93"/>
        <end position="114"/>
    </location>
</feature>
<dbReference type="GO" id="GO:0004930">
    <property type="term" value="F:G protein-coupled receptor activity"/>
    <property type="evidence" value="ECO:0007669"/>
    <property type="project" value="UniProtKB-KW"/>
</dbReference>
<keyword evidence="6" id="KW-0675">Receptor</keyword>
<evidence type="ECO:0000256" key="4">
    <source>
        <dbReference type="ARBA" id="ARBA00023040"/>
    </source>
</evidence>
<evidence type="ECO:0000256" key="8">
    <source>
        <dbReference type="SAM" id="Phobius"/>
    </source>
</evidence>
<dbReference type="EMBL" id="JACVVK020000163">
    <property type="protein sequence ID" value="KAK7487554.1"/>
    <property type="molecule type" value="Genomic_DNA"/>
</dbReference>
<evidence type="ECO:0000256" key="3">
    <source>
        <dbReference type="ARBA" id="ARBA00022989"/>
    </source>
</evidence>
<evidence type="ECO:0000313" key="10">
    <source>
        <dbReference type="EMBL" id="KAK7487554.1"/>
    </source>
</evidence>
<dbReference type="PROSITE" id="PS50262">
    <property type="entry name" value="G_PROTEIN_RECEP_F1_2"/>
    <property type="match status" value="1"/>
</dbReference>
<evidence type="ECO:0000256" key="2">
    <source>
        <dbReference type="ARBA" id="ARBA00022692"/>
    </source>
</evidence>
<keyword evidence="4" id="KW-0297">G-protein coupled receptor</keyword>
<dbReference type="InterPro" id="IPR000276">
    <property type="entry name" value="GPCR_Rhodpsn"/>
</dbReference>
<evidence type="ECO:0000313" key="11">
    <source>
        <dbReference type="Proteomes" id="UP001519460"/>
    </source>
</evidence>
<keyword evidence="11" id="KW-1185">Reference proteome</keyword>
<dbReference type="PANTHER" id="PTHR45695">
    <property type="entry name" value="LEUCOKININ RECEPTOR-RELATED"/>
    <property type="match status" value="1"/>
</dbReference>
<keyword evidence="7" id="KW-0807">Transducer</keyword>
<dbReference type="Proteomes" id="UP001519460">
    <property type="component" value="Unassembled WGS sequence"/>
</dbReference>
<evidence type="ECO:0000259" key="9">
    <source>
        <dbReference type="PROSITE" id="PS50262"/>
    </source>
</evidence>
<evidence type="ECO:0000256" key="6">
    <source>
        <dbReference type="ARBA" id="ARBA00023170"/>
    </source>
</evidence>
<dbReference type="PRINTS" id="PR00237">
    <property type="entry name" value="GPCRRHODOPSN"/>
</dbReference>
<keyword evidence="2 8" id="KW-0812">Transmembrane</keyword>
<comment type="caution">
    <text evidence="10">The sequence shown here is derived from an EMBL/GenBank/DDBJ whole genome shotgun (WGS) entry which is preliminary data.</text>
</comment>
<comment type="subcellular location">
    <subcellularLocation>
        <location evidence="1">Membrane</location>
        <topology evidence="1">Multi-pass membrane protein</topology>
    </subcellularLocation>
</comment>
<dbReference type="GO" id="GO:0016020">
    <property type="term" value="C:membrane"/>
    <property type="evidence" value="ECO:0007669"/>
    <property type="project" value="UniProtKB-SubCell"/>
</dbReference>
<dbReference type="Pfam" id="PF00001">
    <property type="entry name" value="7tm_1"/>
    <property type="match status" value="1"/>
</dbReference>